<dbReference type="Gene3D" id="2.30.110.10">
    <property type="entry name" value="Electron Transport, Fmn-binding Protein, Chain A"/>
    <property type="match status" value="1"/>
</dbReference>
<dbReference type="SUPFAM" id="SSF50475">
    <property type="entry name" value="FMN-binding split barrel"/>
    <property type="match status" value="1"/>
</dbReference>
<organism evidence="1 2">
    <name type="scientific">Undibacterium aquatile</name>
    <dbReference type="NCBI Taxonomy" id="1537398"/>
    <lineage>
        <taxon>Bacteria</taxon>
        <taxon>Pseudomonadati</taxon>
        <taxon>Pseudomonadota</taxon>
        <taxon>Betaproteobacteria</taxon>
        <taxon>Burkholderiales</taxon>
        <taxon>Oxalobacteraceae</taxon>
        <taxon>Undibacterium</taxon>
    </lineage>
</organism>
<proteinExistence type="predicted"/>
<dbReference type="PANTHER" id="PTHR35802:SF1">
    <property type="entry name" value="PROTEASE SYNTHASE AND SPORULATION PROTEIN PAI 2"/>
    <property type="match status" value="1"/>
</dbReference>
<evidence type="ECO:0000313" key="1">
    <source>
        <dbReference type="EMBL" id="MBC3813040.1"/>
    </source>
</evidence>
<keyword evidence="2" id="KW-1185">Reference proteome</keyword>
<gene>
    <name evidence="1" type="ORF">H8K26_16480</name>
</gene>
<dbReference type="InterPro" id="IPR012349">
    <property type="entry name" value="Split_barrel_FMN-bd"/>
</dbReference>
<dbReference type="Pfam" id="PF04299">
    <property type="entry name" value="FMN_bind_2"/>
    <property type="match status" value="1"/>
</dbReference>
<dbReference type="PIRSF" id="PIRSF010372">
    <property type="entry name" value="PaiB"/>
    <property type="match status" value="1"/>
</dbReference>
<accession>A0ABR6XK86</accession>
<dbReference type="Proteomes" id="UP000637632">
    <property type="component" value="Unassembled WGS sequence"/>
</dbReference>
<sequence>MYTPAAFSEQKIEVLHALIAEHPLASIVTQAEDGLTADHIPLIIAPPSADAPFGTLRGHVARQNPLWQYPSEMLCIFQGPSAYITPSWYEEKKQNGTVVPTYNYAVVHTYGKLRVVEDQQEFLALLDSLTTHFEAQRTKPWHISDAPSDYIHHLMEAIVGIEIPITRIAGKWKASQNKITQNRINIAMGLREENNQDGIAMADLMEQALFSSNENNT</sequence>
<dbReference type="RefSeq" id="WP_190480975.1">
    <property type="nucleotide sequence ID" value="NZ_JACOFT010000007.1"/>
</dbReference>
<protein>
    <submittedName>
        <fullName evidence="1">FMN-binding negative transcriptional regulator</fullName>
    </submittedName>
</protein>
<dbReference type="PANTHER" id="PTHR35802">
    <property type="entry name" value="PROTEASE SYNTHASE AND SPORULATION PROTEIN PAI 2"/>
    <property type="match status" value="1"/>
</dbReference>
<dbReference type="InterPro" id="IPR007396">
    <property type="entry name" value="TR_PAI2-type"/>
</dbReference>
<comment type="caution">
    <text evidence="1">The sequence shown here is derived from an EMBL/GenBank/DDBJ whole genome shotgun (WGS) entry which is preliminary data.</text>
</comment>
<evidence type="ECO:0000313" key="2">
    <source>
        <dbReference type="Proteomes" id="UP000637632"/>
    </source>
</evidence>
<dbReference type="EMBL" id="JACOFT010000007">
    <property type="protein sequence ID" value="MBC3813040.1"/>
    <property type="molecule type" value="Genomic_DNA"/>
</dbReference>
<name>A0ABR6XK86_9BURK</name>
<reference evidence="1 2" key="1">
    <citation type="submission" date="2020-08" db="EMBL/GenBank/DDBJ databases">
        <title>Novel species isolated from subtropical streams in China.</title>
        <authorList>
            <person name="Lu H."/>
        </authorList>
    </citation>
    <scope>NUCLEOTIDE SEQUENCE [LARGE SCALE GENOMIC DNA]</scope>
    <source>
        <strain evidence="1 2">CCTCC AB 2015119</strain>
    </source>
</reference>